<feature type="signal peptide" evidence="1">
    <location>
        <begin position="1"/>
        <end position="33"/>
    </location>
</feature>
<evidence type="ECO:0000313" key="2">
    <source>
        <dbReference type="EMBL" id="NEB66716.1"/>
    </source>
</evidence>
<evidence type="ECO:0008006" key="6">
    <source>
        <dbReference type="Google" id="ProtNLM"/>
    </source>
</evidence>
<dbReference type="EMBL" id="JAAGME010000253">
    <property type="protein sequence ID" value="NEB66716.1"/>
    <property type="molecule type" value="Genomic_DNA"/>
</dbReference>
<dbReference type="Proteomes" id="UP000509345">
    <property type="component" value="Chromosome"/>
</dbReference>
<accession>A0A6N9V1W0</accession>
<keyword evidence="1" id="KW-0732">Signal</keyword>
<sequence length="172" mass="18504">MSVRTVVTRPISLLLTTATVAATLTGCALLGLAQDCEGTDPRVQELAALDILGSRPDEATVARGFEKVDAGCWADSGEVAVYAERTYAFSGTRAEVAEHYRTAARQDGWRRDSEAAPEGLCFVREEMSLRIVFLTAELLKEYGHGTRPDLTTGAGYWIRIDANVNSGSEAGC</sequence>
<dbReference type="EMBL" id="CP054926">
    <property type="protein sequence ID" value="QKW41118.1"/>
    <property type="molecule type" value="Genomic_DNA"/>
</dbReference>
<gene>
    <name evidence="2" type="ORF">G3I39_06545</name>
    <name evidence="3" type="ORF">HUT09_00345</name>
</gene>
<reference evidence="3 5" key="2">
    <citation type="submission" date="2020-06" db="EMBL/GenBank/DDBJ databases">
        <title>Genome mining for natural products.</title>
        <authorList>
            <person name="Zhang B."/>
            <person name="Shi J."/>
            <person name="Ge H."/>
        </authorList>
    </citation>
    <scope>NUCLEOTIDE SEQUENCE [LARGE SCALE GENOMIC DNA]</scope>
    <source>
        <strain evidence="3 5">NA06532</strain>
    </source>
</reference>
<dbReference type="RefSeq" id="WP_055559630.1">
    <property type="nucleotide sequence ID" value="NZ_CP054926.1"/>
</dbReference>
<dbReference type="AlphaFoldDB" id="A0A6N9V1W0"/>
<dbReference type="PROSITE" id="PS51257">
    <property type="entry name" value="PROKAR_LIPOPROTEIN"/>
    <property type="match status" value="1"/>
</dbReference>
<evidence type="ECO:0000313" key="4">
    <source>
        <dbReference type="Proteomes" id="UP000471648"/>
    </source>
</evidence>
<reference evidence="2 4" key="1">
    <citation type="submission" date="2020-01" db="EMBL/GenBank/DDBJ databases">
        <title>Insect and environment-associated Actinomycetes.</title>
        <authorList>
            <person name="Currrie C."/>
            <person name="Chevrette M."/>
            <person name="Carlson C."/>
            <person name="Stubbendieck R."/>
            <person name="Wendt-Pienkowski E."/>
        </authorList>
    </citation>
    <scope>NUCLEOTIDE SEQUENCE [LARGE SCALE GENOMIC DNA]</scope>
    <source>
        <strain evidence="2 4">SID14438</strain>
    </source>
</reference>
<evidence type="ECO:0000313" key="3">
    <source>
        <dbReference type="EMBL" id="QKW41118.1"/>
    </source>
</evidence>
<name>A0A6N9V1W0_STRMI</name>
<dbReference type="Proteomes" id="UP000471648">
    <property type="component" value="Unassembled WGS sequence"/>
</dbReference>
<evidence type="ECO:0000313" key="5">
    <source>
        <dbReference type="Proteomes" id="UP000509345"/>
    </source>
</evidence>
<evidence type="ECO:0000256" key="1">
    <source>
        <dbReference type="SAM" id="SignalP"/>
    </source>
</evidence>
<feature type="chain" id="PRO_5042740240" description="Lipoprotein" evidence="1">
    <location>
        <begin position="34"/>
        <end position="172"/>
    </location>
</feature>
<proteinExistence type="predicted"/>
<protein>
    <recommendedName>
        <fullName evidence="6">Lipoprotein</fullName>
    </recommendedName>
</protein>
<dbReference type="GeneID" id="87629633"/>
<organism evidence="2 4">
    <name type="scientific">Streptomyces microflavus</name>
    <name type="common">Streptomyces lipmanii</name>
    <dbReference type="NCBI Taxonomy" id="1919"/>
    <lineage>
        <taxon>Bacteria</taxon>
        <taxon>Bacillati</taxon>
        <taxon>Actinomycetota</taxon>
        <taxon>Actinomycetes</taxon>
        <taxon>Kitasatosporales</taxon>
        <taxon>Streptomycetaceae</taxon>
        <taxon>Streptomyces</taxon>
    </lineage>
</organism>